<dbReference type="GO" id="GO:0006096">
    <property type="term" value="P:glycolytic process"/>
    <property type="evidence" value="ECO:0007669"/>
    <property type="project" value="UniProtKB-UniPathway"/>
</dbReference>
<dbReference type="EMBL" id="CDMZ01002345">
    <property type="protein sequence ID" value="CEM41953.1"/>
    <property type="molecule type" value="Genomic_DNA"/>
</dbReference>
<protein>
    <recommendedName>
        <fullName evidence="4">Triosephosphate isomerase</fullName>
        <ecNumber evidence="4">5.3.1.1</ecNumber>
    </recommendedName>
</protein>
<sequence length="231" mass="25719">MGLIQFVCLQCRLGEARCRLLQRTSLQGTRQRLAEIAQAKELLEWARETAARYFDRHRRELERIELCLCPPFVLVDRVRRLLDRRIAVGAQNVFEACGPLKEGTGVITLSLFREVGCSWIILGHSDSRNIFGETDLLIAEKTVACLSVGLGVNLTVGETSEQRASGEEIETLIMQTKATAERVGPSDWERIVIACEPVWAVGEGAVPCSPEEATQVLEEVRNWLDKNAPGS</sequence>
<proteinExistence type="inferred from homology"/>
<dbReference type="VEuPathDB" id="CryptoDB:Cvel_26393"/>
<dbReference type="GO" id="GO:0046166">
    <property type="term" value="P:glyceraldehyde-3-phosphate biosynthetic process"/>
    <property type="evidence" value="ECO:0007669"/>
    <property type="project" value="TreeGrafter"/>
</dbReference>
<evidence type="ECO:0000256" key="3">
    <source>
        <dbReference type="ARBA" id="ARBA00023235"/>
    </source>
</evidence>
<dbReference type="PROSITE" id="PS51440">
    <property type="entry name" value="TIM_2"/>
    <property type="match status" value="1"/>
</dbReference>
<dbReference type="CDD" id="cd00311">
    <property type="entry name" value="TIM"/>
    <property type="match status" value="1"/>
</dbReference>
<organism evidence="5">
    <name type="scientific">Chromera velia CCMP2878</name>
    <dbReference type="NCBI Taxonomy" id="1169474"/>
    <lineage>
        <taxon>Eukaryota</taxon>
        <taxon>Sar</taxon>
        <taxon>Alveolata</taxon>
        <taxon>Colpodellida</taxon>
        <taxon>Chromeraceae</taxon>
        <taxon>Chromera</taxon>
    </lineage>
</organism>
<dbReference type="PhylomeDB" id="A0A0G4HD20"/>
<comment type="subunit">
    <text evidence="2">Homodimer.</text>
</comment>
<dbReference type="Pfam" id="PF00121">
    <property type="entry name" value="TIM"/>
    <property type="match status" value="1"/>
</dbReference>
<reference evidence="5" key="1">
    <citation type="submission" date="2014-11" db="EMBL/GenBank/DDBJ databases">
        <authorList>
            <person name="Otto D Thomas"/>
            <person name="Naeem Raeece"/>
        </authorList>
    </citation>
    <scope>NUCLEOTIDE SEQUENCE</scope>
</reference>
<gene>
    <name evidence="5" type="ORF">Cvel_26393</name>
</gene>
<comment type="catalytic activity">
    <reaction evidence="4">
        <text>D-glyceraldehyde 3-phosphate = dihydroxyacetone phosphate</text>
        <dbReference type="Rhea" id="RHEA:18585"/>
        <dbReference type="ChEBI" id="CHEBI:57642"/>
        <dbReference type="ChEBI" id="CHEBI:59776"/>
        <dbReference type="EC" id="5.3.1.1"/>
    </reaction>
</comment>
<dbReference type="AlphaFoldDB" id="A0A0G4HD20"/>
<name>A0A0G4HD20_9ALVE</name>
<comment type="pathway">
    <text evidence="4">Carbohydrate biosynthesis; gluconeogenesis.</text>
</comment>
<dbReference type="GO" id="GO:0006094">
    <property type="term" value="P:gluconeogenesis"/>
    <property type="evidence" value="ECO:0007669"/>
    <property type="project" value="UniProtKB-UniPathway"/>
</dbReference>
<dbReference type="GO" id="GO:0004807">
    <property type="term" value="F:triose-phosphate isomerase activity"/>
    <property type="evidence" value="ECO:0007669"/>
    <property type="project" value="UniProtKB-EC"/>
</dbReference>
<keyword evidence="4" id="KW-0312">Gluconeogenesis</keyword>
<evidence type="ECO:0000313" key="5">
    <source>
        <dbReference type="EMBL" id="CEM41953.1"/>
    </source>
</evidence>
<dbReference type="UniPathway" id="UPA00138"/>
<dbReference type="InterPro" id="IPR013785">
    <property type="entry name" value="Aldolase_TIM"/>
</dbReference>
<dbReference type="InterPro" id="IPR000652">
    <property type="entry name" value="Triosephosphate_isomerase"/>
</dbReference>
<dbReference type="GO" id="GO:0005829">
    <property type="term" value="C:cytosol"/>
    <property type="evidence" value="ECO:0007669"/>
    <property type="project" value="TreeGrafter"/>
</dbReference>
<comment type="similarity">
    <text evidence="1 4">Belongs to the triosephosphate isomerase family.</text>
</comment>
<evidence type="ECO:0000256" key="1">
    <source>
        <dbReference type="ARBA" id="ARBA00007422"/>
    </source>
</evidence>
<comment type="pathway">
    <text evidence="4">Carbohydrate degradation; glycolysis; D-glyceraldehyde 3-phosphate from glycerone phosphate: step 1/1.</text>
</comment>
<dbReference type="InterPro" id="IPR035990">
    <property type="entry name" value="TIM_sf"/>
</dbReference>
<dbReference type="UniPathway" id="UPA00109">
    <property type="reaction ID" value="UER00189"/>
</dbReference>
<dbReference type="SUPFAM" id="SSF51351">
    <property type="entry name" value="Triosephosphate isomerase (TIM)"/>
    <property type="match status" value="1"/>
</dbReference>
<accession>A0A0G4HD20</accession>
<keyword evidence="3 4" id="KW-0413">Isomerase</keyword>
<evidence type="ECO:0000256" key="4">
    <source>
        <dbReference type="RuleBase" id="RU363013"/>
    </source>
</evidence>
<dbReference type="GO" id="GO:0019563">
    <property type="term" value="P:glycerol catabolic process"/>
    <property type="evidence" value="ECO:0007669"/>
    <property type="project" value="TreeGrafter"/>
</dbReference>
<evidence type="ECO:0000256" key="2">
    <source>
        <dbReference type="ARBA" id="ARBA00011738"/>
    </source>
</evidence>
<dbReference type="PANTHER" id="PTHR21139:SF42">
    <property type="entry name" value="TRIOSEPHOSPHATE ISOMERASE"/>
    <property type="match status" value="1"/>
</dbReference>
<keyword evidence="4" id="KW-0324">Glycolysis</keyword>
<dbReference type="PANTHER" id="PTHR21139">
    <property type="entry name" value="TRIOSEPHOSPHATE ISOMERASE"/>
    <property type="match status" value="1"/>
</dbReference>
<dbReference type="EC" id="5.3.1.1" evidence="4"/>
<dbReference type="Gene3D" id="3.20.20.70">
    <property type="entry name" value="Aldolase class I"/>
    <property type="match status" value="1"/>
</dbReference>